<name>A0ABS1THF7_9BACI</name>
<dbReference type="InterPro" id="IPR035940">
    <property type="entry name" value="CAP_sf"/>
</dbReference>
<organism evidence="3 4">
    <name type="scientific">Neobacillus paridis</name>
    <dbReference type="NCBI Taxonomy" id="2803862"/>
    <lineage>
        <taxon>Bacteria</taxon>
        <taxon>Bacillati</taxon>
        <taxon>Bacillota</taxon>
        <taxon>Bacilli</taxon>
        <taxon>Bacillales</taxon>
        <taxon>Bacillaceae</taxon>
        <taxon>Neobacillus</taxon>
    </lineage>
</organism>
<gene>
    <name evidence="3" type="ORF">JK635_00615</name>
</gene>
<dbReference type="PANTHER" id="PTHR31157:SF1">
    <property type="entry name" value="SCP DOMAIN-CONTAINING PROTEIN"/>
    <property type="match status" value="1"/>
</dbReference>
<dbReference type="InterPro" id="IPR014044">
    <property type="entry name" value="CAP_dom"/>
</dbReference>
<accession>A0ABS1THF7</accession>
<reference evidence="3 4" key="1">
    <citation type="submission" date="2021-01" db="EMBL/GenBank/DDBJ databases">
        <title>Genome public.</title>
        <authorList>
            <person name="Liu C."/>
            <person name="Sun Q."/>
        </authorList>
    </citation>
    <scope>NUCLEOTIDE SEQUENCE [LARGE SCALE GENOMIC DNA]</scope>
    <source>
        <strain evidence="3 4">YIM B02564</strain>
    </source>
</reference>
<dbReference type="InterPro" id="IPR029410">
    <property type="entry name" value="CAP_assoc"/>
</dbReference>
<dbReference type="Gene3D" id="3.40.33.10">
    <property type="entry name" value="CAP"/>
    <property type="match status" value="1"/>
</dbReference>
<evidence type="ECO:0000313" key="3">
    <source>
        <dbReference type="EMBL" id="MBL4950746.1"/>
    </source>
</evidence>
<dbReference type="Proteomes" id="UP000623967">
    <property type="component" value="Unassembled WGS sequence"/>
</dbReference>
<proteinExistence type="predicted"/>
<sequence>MKRFFVLLISIALLYFSWPAIEQKLGLTGDNHSIKEIQSEINSMKSDPKIIAAFNSLYDNVQQVVNQLALHLNKQPLGNQTEEQSPGEKINLKTPAEQLFSIHNIELGETKAKIEQQLGPANRSSANEYGTNWYAYHDHYRNFFMVMYDQNNKAAGLYTNQNLIASKKGIKLGTSKESVRKQLGEPLNRIQKGFMIYQLEKDRDYDVYLLNDVYITIFYDKHEGNTITAIQLITKDMEQGKTELYPKASANLKQGLEYQLFDLTNAARVEHGLSILNWDQHVQETARKHSTDMAVHHYFDHTNLKGQSPFDRMKEDHIIFYLAGENLAYGQFSSIFAHEGLMNSLGHRENILRKGYKYLGVGVAFNDQSQPYYTENFYAK</sequence>
<dbReference type="EMBL" id="JAESWB010000005">
    <property type="protein sequence ID" value="MBL4950746.1"/>
    <property type="molecule type" value="Genomic_DNA"/>
</dbReference>
<dbReference type="Pfam" id="PF00188">
    <property type="entry name" value="CAP"/>
    <property type="match status" value="1"/>
</dbReference>
<dbReference type="CDD" id="cd05379">
    <property type="entry name" value="CAP_bacterial"/>
    <property type="match status" value="1"/>
</dbReference>
<dbReference type="RefSeq" id="WP_202651393.1">
    <property type="nucleotide sequence ID" value="NZ_JAESWB010000005.1"/>
</dbReference>
<dbReference type="SUPFAM" id="SSF55797">
    <property type="entry name" value="PR-1-like"/>
    <property type="match status" value="1"/>
</dbReference>
<protein>
    <submittedName>
        <fullName evidence="3">CAP domain-containing protein</fullName>
    </submittedName>
</protein>
<feature type="domain" description="CAP-associated" evidence="2">
    <location>
        <begin position="107"/>
        <end position="241"/>
    </location>
</feature>
<evidence type="ECO:0000313" key="4">
    <source>
        <dbReference type="Proteomes" id="UP000623967"/>
    </source>
</evidence>
<dbReference type="Pfam" id="PF14504">
    <property type="entry name" value="CAP_assoc_N"/>
    <property type="match status" value="1"/>
</dbReference>
<feature type="domain" description="SCP" evidence="1">
    <location>
        <begin position="261"/>
        <end position="375"/>
    </location>
</feature>
<comment type="caution">
    <text evidence="3">The sequence shown here is derived from an EMBL/GenBank/DDBJ whole genome shotgun (WGS) entry which is preliminary data.</text>
</comment>
<evidence type="ECO:0000259" key="2">
    <source>
        <dbReference type="Pfam" id="PF14504"/>
    </source>
</evidence>
<evidence type="ECO:0000259" key="1">
    <source>
        <dbReference type="Pfam" id="PF00188"/>
    </source>
</evidence>
<keyword evidence="4" id="KW-1185">Reference proteome</keyword>
<dbReference type="PANTHER" id="PTHR31157">
    <property type="entry name" value="SCP DOMAIN-CONTAINING PROTEIN"/>
    <property type="match status" value="1"/>
</dbReference>